<name>A0A165JYT0_9BASI</name>
<dbReference type="Proteomes" id="UP000076842">
    <property type="component" value="Unassembled WGS sequence"/>
</dbReference>
<dbReference type="EMBL" id="KV423916">
    <property type="protein sequence ID" value="KZT62444.1"/>
    <property type="molecule type" value="Genomic_DNA"/>
</dbReference>
<feature type="compositionally biased region" description="Basic and acidic residues" evidence="1">
    <location>
        <begin position="13"/>
        <end position="27"/>
    </location>
</feature>
<dbReference type="InParanoid" id="A0A165JYT0"/>
<keyword evidence="3" id="KW-1185">Reference proteome</keyword>
<evidence type="ECO:0000256" key="1">
    <source>
        <dbReference type="SAM" id="MobiDB-lite"/>
    </source>
</evidence>
<feature type="compositionally biased region" description="Basic and acidic residues" evidence="1">
    <location>
        <begin position="114"/>
        <end position="123"/>
    </location>
</feature>
<reference evidence="2 3" key="1">
    <citation type="journal article" date="2016" name="Mol. Biol. Evol.">
        <title>Comparative Genomics of Early-Diverging Mushroom-Forming Fungi Provides Insights into the Origins of Lignocellulose Decay Capabilities.</title>
        <authorList>
            <person name="Nagy L.G."/>
            <person name="Riley R."/>
            <person name="Tritt A."/>
            <person name="Adam C."/>
            <person name="Daum C."/>
            <person name="Floudas D."/>
            <person name="Sun H."/>
            <person name="Yadav J.S."/>
            <person name="Pangilinan J."/>
            <person name="Larsson K.H."/>
            <person name="Matsuura K."/>
            <person name="Barry K."/>
            <person name="Labutti K."/>
            <person name="Kuo R."/>
            <person name="Ohm R.A."/>
            <person name="Bhattacharya S.S."/>
            <person name="Shirouzu T."/>
            <person name="Yoshinaga Y."/>
            <person name="Martin F.M."/>
            <person name="Grigoriev I.V."/>
            <person name="Hibbett D.S."/>
        </authorList>
    </citation>
    <scope>NUCLEOTIDE SEQUENCE [LARGE SCALE GENOMIC DNA]</scope>
    <source>
        <strain evidence="2 3">HHB12733</strain>
    </source>
</reference>
<feature type="compositionally biased region" description="Low complexity" evidence="1">
    <location>
        <begin position="188"/>
        <end position="211"/>
    </location>
</feature>
<accession>A0A165JYT0</accession>
<evidence type="ECO:0000313" key="2">
    <source>
        <dbReference type="EMBL" id="KZT62444.1"/>
    </source>
</evidence>
<organism evidence="2 3">
    <name type="scientific">Calocera cornea HHB12733</name>
    <dbReference type="NCBI Taxonomy" id="1353952"/>
    <lineage>
        <taxon>Eukaryota</taxon>
        <taxon>Fungi</taxon>
        <taxon>Dikarya</taxon>
        <taxon>Basidiomycota</taxon>
        <taxon>Agaricomycotina</taxon>
        <taxon>Dacrymycetes</taxon>
        <taxon>Dacrymycetales</taxon>
        <taxon>Dacrymycetaceae</taxon>
        <taxon>Calocera</taxon>
    </lineage>
</organism>
<feature type="region of interest" description="Disordered" evidence="1">
    <location>
        <begin position="250"/>
        <end position="272"/>
    </location>
</feature>
<sequence length="398" mass="43193">MPGKLKSLLAHLLRREERERPSVDEKPVSQLQLPDEQGHNEKPGLPPSRPTHARKHSHSSELSLSHLRPLPIVLKAFRRQSSDSTATSASASSQPSQPSQPSHPSRSRLSQAPQRHEVGEQEQVKLSLPRPSPVVVRVRRSTSPGRSSRSGQSVYLSARAVLSPSPASPLSLSLARSQLLAISPPLVSPFSSSGSQRSRISRASRPGRPASRTSVFTLLSTWSSNSPQNAPSSTLSSSFLPPLAPFPPSGLAHPGDVASSAQSHHLQPWGKKRLRPRPALEDVFGPLVLPAYTRPRSRRVSAPAASGGGRSWRLAPPKFWDECPTLPELEDMGGFEWPEFDEDEESPTHTLNVARRLSMGPGMAVAFPSCSPEGMERLKEAVPVHGGTRRRLISMPLA</sequence>
<feature type="region of interest" description="Disordered" evidence="1">
    <location>
        <begin position="1"/>
        <end position="153"/>
    </location>
</feature>
<feature type="compositionally biased region" description="Low complexity" evidence="1">
    <location>
        <begin position="82"/>
        <end position="110"/>
    </location>
</feature>
<proteinExistence type="predicted"/>
<feature type="region of interest" description="Disordered" evidence="1">
    <location>
        <begin position="186"/>
        <end position="211"/>
    </location>
</feature>
<feature type="compositionally biased region" description="Low complexity" evidence="1">
    <location>
        <begin position="133"/>
        <end position="153"/>
    </location>
</feature>
<gene>
    <name evidence="2" type="ORF">CALCODRAFT_479049</name>
</gene>
<dbReference type="AlphaFoldDB" id="A0A165JYT0"/>
<protein>
    <submittedName>
        <fullName evidence="2">Uncharacterized protein</fullName>
    </submittedName>
</protein>
<evidence type="ECO:0000313" key="3">
    <source>
        <dbReference type="Proteomes" id="UP000076842"/>
    </source>
</evidence>